<name>R9PIF0_AGAAL</name>
<protein>
    <submittedName>
        <fullName evidence="1">Uncharacterized protein</fullName>
    </submittedName>
</protein>
<accession>R9PIF0</accession>
<reference evidence="1" key="1">
    <citation type="journal article" date="2013" name="Genome Announc.">
        <title>Draft Genome Sequence of Agarivorans albus Strain MKT 106T, an Agarolytic Marine Bacterium.</title>
        <authorList>
            <person name="Yasuike M."/>
            <person name="Nakamura Y."/>
            <person name="Kai W."/>
            <person name="Fujiwara A."/>
            <person name="Fukui Y."/>
            <person name="Satomi M."/>
            <person name="Sano M."/>
        </authorList>
    </citation>
    <scope>NUCLEOTIDE SEQUENCE [LARGE SCALE GENOMIC DNA]</scope>
</reference>
<organism evidence="1 2">
    <name type="scientific">Agarivorans albus MKT 106</name>
    <dbReference type="NCBI Taxonomy" id="1331007"/>
    <lineage>
        <taxon>Bacteria</taxon>
        <taxon>Pseudomonadati</taxon>
        <taxon>Pseudomonadota</taxon>
        <taxon>Gammaproteobacteria</taxon>
        <taxon>Alteromonadales</taxon>
        <taxon>Alteromonadaceae</taxon>
        <taxon>Agarivorans</taxon>
    </lineage>
</organism>
<sequence length="38" mass="4539">MNQHQLVTLKATSDYFNHLKIKTLIFNGLLIQNRKRKL</sequence>
<comment type="caution">
    <text evidence="1">The sequence shown here is derived from an EMBL/GenBank/DDBJ whole genome shotgun (WGS) entry which is preliminary data.</text>
</comment>
<dbReference type="AlphaFoldDB" id="R9PIF0"/>
<evidence type="ECO:0000313" key="2">
    <source>
        <dbReference type="Proteomes" id="UP000014461"/>
    </source>
</evidence>
<dbReference type="Proteomes" id="UP000014461">
    <property type="component" value="Unassembled WGS sequence"/>
</dbReference>
<dbReference type="EMBL" id="BARX01000006">
    <property type="protein sequence ID" value="GAD01122.1"/>
    <property type="molecule type" value="Genomic_DNA"/>
</dbReference>
<keyword evidence="2" id="KW-1185">Reference proteome</keyword>
<proteinExistence type="predicted"/>
<gene>
    <name evidence="1" type="ORF">AALB_1202</name>
</gene>
<evidence type="ECO:0000313" key="1">
    <source>
        <dbReference type="EMBL" id="GAD01122.1"/>
    </source>
</evidence>